<comment type="caution">
    <text evidence="7">The sequence shown here is derived from an EMBL/GenBank/DDBJ whole genome shotgun (WGS) entry which is preliminary data.</text>
</comment>
<dbReference type="Pfam" id="PF26168">
    <property type="entry name" value="Glyco_transf_N"/>
    <property type="match status" value="1"/>
</dbReference>
<evidence type="ECO:0000313" key="8">
    <source>
        <dbReference type="Proteomes" id="UP000811246"/>
    </source>
</evidence>
<protein>
    <recommendedName>
        <fullName evidence="5">Glycosyltransferase</fullName>
        <ecNumber evidence="5">2.4.1.-</ecNumber>
    </recommendedName>
</protein>
<accession>A0A922E079</accession>
<evidence type="ECO:0000256" key="2">
    <source>
        <dbReference type="ARBA" id="ARBA00022676"/>
    </source>
</evidence>
<dbReference type="AlphaFoldDB" id="A0A922E079"/>
<dbReference type="GO" id="GO:0035251">
    <property type="term" value="F:UDP-glucosyltransferase activity"/>
    <property type="evidence" value="ECO:0007669"/>
    <property type="project" value="TreeGrafter"/>
</dbReference>
<dbReference type="EC" id="2.4.1.-" evidence="5"/>
<name>A0A922E079_CARIL</name>
<dbReference type="FunFam" id="3.40.50.2000:FF:000047">
    <property type="entry name" value="Glycosyltransferase"/>
    <property type="match status" value="1"/>
</dbReference>
<evidence type="ECO:0000256" key="3">
    <source>
        <dbReference type="ARBA" id="ARBA00022679"/>
    </source>
</evidence>
<gene>
    <name evidence="7" type="ORF">I3842_09G004100</name>
</gene>
<dbReference type="InterPro" id="IPR035595">
    <property type="entry name" value="UDP_glycos_trans_CS"/>
</dbReference>
<dbReference type="PANTHER" id="PTHR48047">
    <property type="entry name" value="GLYCOSYLTRANSFERASE"/>
    <property type="match status" value="1"/>
</dbReference>
<evidence type="ECO:0000256" key="4">
    <source>
        <dbReference type="RuleBase" id="RU003718"/>
    </source>
</evidence>
<keyword evidence="3 4" id="KW-0808">Transferase</keyword>
<organism evidence="7 8">
    <name type="scientific">Carya illinoinensis</name>
    <name type="common">Pecan</name>
    <dbReference type="NCBI Taxonomy" id="32201"/>
    <lineage>
        <taxon>Eukaryota</taxon>
        <taxon>Viridiplantae</taxon>
        <taxon>Streptophyta</taxon>
        <taxon>Embryophyta</taxon>
        <taxon>Tracheophyta</taxon>
        <taxon>Spermatophyta</taxon>
        <taxon>Magnoliopsida</taxon>
        <taxon>eudicotyledons</taxon>
        <taxon>Gunneridae</taxon>
        <taxon>Pentapetalae</taxon>
        <taxon>rosids</taxon>
        <taxon>fabids</taxon>
        <taxon>Fagales</taxon>
        <taxon>Juglandaceae</taxon>
        <taxon>Carya</taxon>
    </lineage>
</organism>
<comment type="similarity">
    <text evidence="1 4">Belongs to the UDP-glycosyltransferase family.</text>
</comment>
<evidence type="ECO:0000256" key="5">
    <source>
        <dbReference type="RuleBase" id="RU362057"/>
    </source>
</evidence>
<dbReference type="InterPro" id="IPR002213">
    <property type="entry name" value="UDP_glucos_trans"/>
</dbReference>
<sequence>MQFCQFSEPLSCIFRVKNKYLPSFTKSTTKLTRSRVRSRPYMAKRMQPILVDITCNFVTKTKSIFTCSCNHYIDHFLISAMASMITSQSHFVLIPLMTQGHMIPMIDMARLFAERGVTVSLVTTPYNASRFETTIHRARESGLPILLVQLEFPCQQVGLPAGYENLDILPSRDLLTKFYEGLSMLQQPLEKHLQNQRHPPTCIISDKCLSWTSETAQKFNIPRLVFHGMGSFSLLSSHNIKFYNAHRSVSSDSEPFVIPGLPQRIEITRAQLPGSFVTLPGLDDVRDKMQEAESTAYGVVVNTFNELEQGIVEEYEKAIKKKVWCVGPVCLYNKESLDKFERGDKTLIDEQQCLGWLNSMEPSSVIYACLGSLCRLVPSQIIELGLGLEASKQPFIWVIKTGERYLELEEWLEKERFEERNKGRGLLIRGWAPQDFILSHPAIGGFITHCGWNSTIESVCHGVPMITWPLFSEQFLNEKLVVEILRIGIRVGVEIPVRWGEEEKVGVLVKKEKVEKAIALLMDGGDDGVRRRKKARELGVMARRAVEKGGSSQLNMSSLIEDVTKLRSAQLLKTRSSN</sequence>
<evidence type="ECO:0000313" key="7">
    <source>
        <dbReference type="EMBL" id="KAG6693506.1"/>
    </source>
</evidence>
<dbReference type="FunFam" id="3.40.50.2000:FF:000071">
    <property type="entry name" value="Glycosyltransferase"/>
    <property type="match status" value="1"/>
</dbReference>
<dbReference type="Pfam" id="PF00201">
    <property type="entry name" value="UDPGT"/>
    <property type="match status" value="1"/>
</dbReference>
<reference evidence="7" key="1">
    <citation type="submission" date="2021-01" db="EMBL/GenBank/DDBJ databases">
        <authorList>
            <person name="Lovell J.T."/>
            <person name="Bentley N."/>
            <person name="Bhattarai G."/>
            <person name="Jenkins J.W."/>
            <person name="Sreedasyam A."/>
            <person name="Alarcon Y."/>
            <person name="Bock C."/>
            <person name="Boston L."/>
            <person name="Carlson J."/>
            <person name="Cervantes K."/>
            <person name="Clermont K."/>
            <person name="Krom N."/>
            <person name="Kubenka K."/>
            <person name="Mamidi S."/>
            <person name="Mattison C."/>
            <person name="Monteros M."/>
            <person name="Pisani C."/>
            <person name="Plott C."/>
            <person name="Rajasekar S."/>
            <person name="Rhein H.S."/>
            <person name="Rohla C."/>
            <person name="Song M."/>
            <person name="Hilaire R.S."/>
            <person name="Shu S."/>
            <person name="Wells L."/>
            <person name="Wang X."/>
            <person name="Webber J."/>
            <person name="Heerema R.J."/>
            <person name="Klein P."/>
            <person name="Conner P."/>
            <person name="Grauke L."/>
            <person name="Grimwood J."/>
            <person name="Schmutz J."/>
            <person name="Randall J.J."/>
        </authorList>
    </citation>
    <scope>NUCLEOTIDE SEQUENCE</scope>
    <source>
        <tissue evidence="7">Leaf</tissue>
    </source>
</reference>
<proteinExistence type="inferred from homology"/>
<dbReference type="EMBL" id="CM031833">
    <property type="protein sequence ID" value="KAG6693506.1"/>
    <property type="molecule type" value="Genomic_DNA"/>
</dbReference>
<feature type="domain" description="Glycosyltransferase N-terminal" evidence="6">
    <location>
        <begin position="92"/>
        <end position="329"/>
    </location>
</feature>
<dbReference type="PANTHER" id="PTHR48047:SF143">
    <property type="entry name" value="UDP-GLYCOSYLTRANSFERASE 73D1"/>
    <property type="match status" value="1"/>
</dbReference>
<dbReference type="Proteomes" id="UP000811246">
    <property type="component" value="Chromosome 9"/>
</dbReference>
<evidence type="ECO:0000259" key="6">
    <source>
        <dbReference type="Pfam" id="PF26168"/>
    </source>
</evidence>
<keyword evidence="2 4" id="KW-0328">Glycosyltransferase</keyword>
<dbReference type="CDD" id="cd03784">
    <property type="entry name" value="GT1_Gtf-like"/>
    <property type="match status" value="1"/>
</dbReference>
<evidence type="ECO:0000256" key="1">
    <source>
        <dbReference type="ARBA" id="ARBA00009995"/>
    </source>
</evidence>
<dbReference type="InterPro" id="IPR058980">
    <property type="entry name" value="Glyco_transf_N"/>
</dbReference>
<dbReference type="PROSITE" id="PS00375">
    <property type="entry name" value="UDPGT"/>
    <property type="match status" value="1"/>
</dbReference>